<evidence type="ECO:0000313" key="3">
    <source>
        <dbReference type="Proteomes" id="UP000244005"/>
    </source>
</evidence>
<dbReference type="PANTHER" id="PTHR48048">
    <property type="entry name" value="GLYCOSYLTRANSFERASE"/>
    <property type="match status" value="1"/>
</dbReference>
<organism evidence="2 3">
    <name type="scientific">Marchantia polymorpha</name>
    <name type="common">Common liverwort</name>
    <name type="synonym">Marchantia aquatica</name>
    <dbReference type="NCBI Taxonomy" id="3197"/>
    <lineage>
        <taxon>Eukaryota</taxon>
        <taxon>Viridiplantae</taxon>
        <taxon>Streptophyta</taxon>
        <taxon>Embryophyta</taxon>
        <taxon>Marchantiophyta</taxon>
        <taxon>Marchantiopsida</taxon>
        <taxon>Marchantiidae</taxon>
        <taxon>Marchantiales</taxon>
        <taxon>Marchantiaceae</taxon>
        <taxon>Marchantia</taxon>
    </lineage>
</organism>
<dbReference type="InterPro" id="IPR002213">
    <property type="entry name" value="UDP_glucos_trans"/>
</dbReference>
<dbReference type="Pfam" id="PF00201">
    <property type="entry name" value="UDPGT"/>
    <property type="match status" value="1"/>
</dbReference>
<dbReference type="EMBL" id="KZ772834">
    <property type="protein sequence ID" value="PTQ28403.1"/>
    <property type="molecule type" value="Genomic_DNA"/>
</dbReference>
<accession>A0A2R6W3I4</accession>
<dbReference type="Gramene" id="Mp4g19080.1">
    <property type="protein sequence ID" value="Mp4g19080.1.cds"/>
    <property type="gene ID" value="Mp4g19080"/>
</dbReference>
<dbReference type="Gene3D" id="3.40.50.2000">
    <property type="entry name" value="Glycogen Phosphorylase B"/>
    <property type="match status" value="1"/>
</dbReference>
<reference evidence="3" key="1">
    <citation type="journal article" date="2017" name="Cell">
        <title>Insights into land plant evolution garnered from the Marchantia polymorpha genome.</title>
        <authorList>
            <person name="Bowman J.L."/>
            <person name="Kohchi T."/>
            <person name="Yamato K.T."/>
            <person name="Jenkins J."/>
            <person name="Shu S."/>
            <person name="Ishizaki K."/>
            <person name="Yamaoka S."/>
            <person name="Nishihama R."/>
            <person name="Nakamura Y."/>
            <person name="Berger F."/>
            <person name="Adam C."/>
            <person name="Aki S.S."/>
            <person name="Althoff F."/>
            <person name="Araki T."/>
            <person name="Arteaga-Vazquez M.A."/>
            <person name="Balasubrmanian S."/>
            <person name="Barry K."/>
            <person name="Bauer D."/>
            <person name="Boehm C.R."/>
            <person name="Briginshaw L."/>
            <person name="Caballero-Perez J."/>
            <person name="Catarino B."/>
            <person name="Chen F."/>
            <person name="Chiyoda S."/>
            <person name="Chovatia M."/>
            <person name="Davies K.M."/>
            <person name="Delmans M."/>
            <person name="Demura T."/>
            <person name="Dierschke T."/>
            <person name="Dolan L."/>
            <person name="Dorantes-Acosta A.E."/>
            <person name="Eklund D.M."/>
            <person name="Florent S.N."/>
            <person name="Flores-Sandoval E."/>
            <person name="Fujiyama A."/>
            <person name="Fukuzawa H."/>
            <person name="Galik B."/>
            <person name="Grimanelli D."/>
            <person name="Grimwood J."/>
            <person name="Grossniklaus U."/>
            <person name="Hamada T."/>
            <person name="Haseloff J."/>
            <person name="Hetherington A.J."/>
            <person name="Higo A."/>
            <person name="Hirakawa Y."/>
            <person name="Hundley H.N."/>
            <person name="Ikeda Y."/>
            <person name="Inoue K."/>
            <person name="Inoue S.I."/>
            <person name="Ishida S."/>
            <person name="Jia Q."/>
            <person name="Kakita M."/>
            <person name="Kanazawa T."/>
            <person name="Kawai Y."/>
            <person name="Kawashima T."/>
            <person name="Kennedy M."/>
            <person name="Kinose K."/>
            <person name="Kinoshita T."/>
            <person name="Kohara Y."/>
            <person name="Koide E."/>
            <person name="Komatsu K."/>
            <person name="Kopischke S."/>
            <person name="Kubo M."/>
            <person name="Kyozuka J."/>
            <person name="Lagercrantz U."/>
            <person name="Lin S.S."/>
            <person name="Lindquist E."/>
            <person name="Lipzen A.M."/>
            <person name="Lu C.W."/>
            <person name="De Luna E."/>
            <person name="Martienssen R.A."/>
            <person name="Minamino N."/>
            <person name="Mizutani M."/>
            <person name="Mizutani M."/>
            <person name="Mochizuki N."/>
            <person name="Monte I."/>
            <person name="Mosher R."/>
            <person name="Nagasaki H."/>
            <person name="Nakagami H."/>
            <person name="Naramoto S."/>
            <person name="Nishitani K."/>
            <person name="Ohtani M."/>
            <person name="Okamoto T."/>
            <person name="Okumura M."/>
            <person name="Phillips J."/>
            <person name="Pollak B."/>
            <person name="Reinders A."/>
            <person name="Rovekamp M."/>
            <person name="Sano R."/>
            <person name="Sawa S."/>
            <person name="Schmid M.W."/>
            <person name="Shirakawa M."/>
            <person name="Solano R."/>
            <person name="Spunde A."/>
            <person name="Suetsugu N."/>
            <person name="Sugano S."/>
            <person name="Sugiyama A."/>
            <person name="Sun R."/>
            <person name="Suzuki Y."/>
            <person name="Takenaka M."/>
            <person name="Takezawa D."/>
            <person name="Tomogane H."/>
            <person name="Tsuzuki M."/>
            <person name="Ueda T."/>
            <person name="Umeda M."/>
            <person name="Ward J.M."/>
            <person name="Watanabe Y."/>
            <person name="Yazaki K."/>
            <person name="Yokoyama R."/>
            <person name="Yoshitake Y."/>
            <person name="Yotsui I."/>
            <person name="Zachgo S."/>
            <person name="Schmutz J."/>
        </authorList>
    </citation>
    <scope>NUCLEOTIDE SEQUENCE [LARGE SCALE GENOMIC DNA]</scope>
    <source>
        <strain evidence="3">Tak-1</strain>
    </source>
</reference>
<gene>
    <name evidence="2" type="ORF">MARPO_0164s0002</name>
</gene>
<dbReference type="Proteomes" id="UP000244005">
    <property type="component" value="Unassembled WGS sequence"/>
</dbReference>
<evidence type="ECO:0000256" key="1">
    <source>
        <dbReference type="ARBA" id="ARBA00022679"/>
    </source>
</evidence>
<proteinExistence type="predicted"/>
<dbReference type="AlphaFoldDB" id="A0A2R6W3I4"/>
<keyword evidence="1" id="KW-0808">Transferase</keyword>
<evidence type="ECO:0000313" key="2">
    <source>
        <dbReference type="EMBL" id="PTQ28403.1"/>
    </source>
</evidence>
<dbReference type="InterPro" id="IPR050481">
    <property type="entry name" value="UDP-glycosyltransf_plant"/>
</dbReference>
<dbReference type="OrthoDB" id="5835829at2759"/>
<dbReference type="SUPFAM" id="SSF53756">
    <property type="entry name" value="UDP-Glycosyltransferase/glycogen phosphorylase"/>
    <property type="match status" value="1"/>
</dbReference>
<sequence length="179" mass="19621">METGLYTVTPPTIVPNSTTGVRLTNSQSPELLTVGPVFCLGSDAENQESLTGTTNHAEKSGLAHIARLIRSAQELAQALEASNQRFLSVLPRLRGNYSDIKEMLPQGFQDRVVDRGAMVTGWIDQLKVLHHPSLCGFVSHCSCLSFLKTITSCVQVLTWPQAAEQHLNARFVNSILTEF</sequence>
<protein>
    <submittedName>
        <fullName evidence="2">Uncharacterized protein</fullName>
    </submittedName>
</protein>
<dbReference type="GO" id="GO:0035251">
    <property type="term" value="F:UDP-glucosyltransferase activity"/>
    <property type="evidence" value="ECO:0007669"/>
    <property type="project" value="InterPro"/>
</dbReference>
<name>A0A2R6W3I4_MARPO</name>
<keyword evidence="3" id="KW-1185">Reference proteome</keyword>